<dbReference type="Proteomes" id="UP000297998">
    <property type="component" value="Unassembled WGS sequence"/>
</dbReference>
<protein>
    <recommendedName>
        <fullName evidence="3">LysM domain-containing protein</fullName>
    </recommendedName>
</protein>
<dbReference type="AlphaFoldDB" id="A0A4Z1BWD7"/>
<dbReference type="EMBL" id="SRPE01000006">
    <property type="protein sequence ID" value="TGN26755.1"/>
    <property type="molecule type" value="Genomic_DNA"/>
</dbReference>
<organism evidence="1 2">
    <name type="scientific">Empedobacter tilapiae</name>
    <dbReference type="NCBI Taxonomy" id="2491114"/>
    <lineage>
        <taxon>Bacteria</taxon>
        <taxon>Pseudomonadati</taxon>
        <taxon>Bacteroidota</taxon>
        <taxon>Flavobacteriia</taxon>
        <taxon>Flavobacteriales</taxon>
        <taxon>Weeksellaceae</taxon>
        <taxon>Empedobacter</taxon>
    </lineage>
</organism>
<evidence type="ECO:0000313" key="1">
    <source>
        <dbReference type="EMBL" id="TGN26755.1"/>
    </source>
</evidence>
<reference evidence="1 2" key="1">
    <citation type="submission" date="2019-03" db="EMBL/GenBank/DDBJ databases">
        <title>Empedobacter tilapiae sp. nov., isolated from an intestine of Nile tilapia Oreochromis niloticus.</title>
        <authorList>
            <person name="Kim Y.-O."/>
            <person name="Yoon J.-H."/>
        </authorList>
    </citation>
    <scope>NUCLEOTIDE SEQUENCE [LARGE SCALE GENOMIC DNA]</scope>
    <source>
        <strain evidence="1 2">MRS2</strain>
    </source>
</reference>
<keyword evidence="2" id="KW-1185">Reference proteome</keyword>
<name>A0A4Z1BWD7_9FLAO</name>
<gene>
    <name evidence="1" type="ORF">E4J94_09930</name>
</gene>
<evidence type="ECO:0000313" key="2">
    <source>
        <dbReference type="Proteomes" id="UP000297998"/>
    </source>
</evidence>
<dbReference type="OrthoDB" id="1100373at2"/>
<accession>A0A4Z1BWD7</accession>
<proteinExistence type="predicted"/>
<dbReference type="RefSeq" id="WP_135835654.1">
    <property type="nucleotide sequence ID" value="NZ_CAUQWU010000004.1"/>
</dbReference>
<sequence length="100" mass="11312">MEIKVLHNQTLLDVSIYLFGTAKGAFQLAEVNNLSVTDDIIAGQILEIPNDLDFGERLTVEYYQLENLKPATAIQLETLEIIELPSGIDYWAIQIDFEIQ</sequence>
<evidence type="ECO:0008006" key="3">
    <source>
        <dbReference type="Google" id="ProtNLM"/>
    </source>
</evidence>
<comment type="caution">
    <text evidence="1">The sequence shown here is derived from an EMBL/GenBank/DDBJ whole genome shotgun (WGS) entry which is preliminary data.</text>
</comment>